<feature type="region of interest" description="Disordered" evidence="3">
    <location>
        <begin position="143"/>
        <end position="191"/>
    </location>
</feature>
<feature type="region of interest" description="Disordered" evidence="3">
    <location>
        <begin position="102"/>
        <end position="123"/>
    </location>
</feature>
<reference evidence="6" key="1">
    <citation type="journal article" date="2015" name="Genome Announc.">
        <title>Draft genome sequence of Talaromyces cellulolyticus strain Y-94, a source of lignocellulosic biomass-degrading enzymes.</title>
        <authorList>
            <person name="Fujii T."/>
            <person name="Koike H."/>
            <person name="Sawayama S."/>
            <person name="Yano S."/>
            <person name="Inoue H."/>
        </authorList>
    </citation>
    <scope>NUCLEOTIDE SEQUENCE [LARGE SCALE GENOMIC DNA]</scope>
    <source>
        <strain evidence="6">Y-94</strain>
    </source>
</reference>
<dbReference type="AlphaFoldDB" id="A0A6V8HAK8"/>
<evidence type="ECO:0000259" key="4">
    <source>
        <dbReference type="Pfam" id="PF00730"/>
    </source>
</evidence>
<dbReference type="Proteomes" id="UP000053095">
    <property type="component" value="Unassembled WGS sequence"/>
</dbReference>
<gene>
    <name evidence="5" type="ORF">TCE0_033f09200</name>
</gene>
<evidence type="ECO:0000256" key="2">
    <source>
        <dbReference type="ARBA" id="ARBA00023242"/>
    </source>
</evidence>
<keyword evidence="6" id="KW-1185">Reference proteome</keyword>
<evidence type="ECO:0000256" key="3">
    <source>
        <dbReference type="SAM" id="MobiDB-lite"/>
    </source>
</evidence>
<feature type="compositionally biased region" description="Basic and acidic residues" evidence="3">
    <location>
        <begin position="102"/>
        <end position="115"/>
    </location>
</feature>
<name>A0A6V8HAK8_TALPI</name>
<dbReference type="GO" id="GO:0003677">
    <property type="term" value="F:DNA binding"/>
    <property type="evidence" value="ECO:0007669"/>
    <property type="project" value="InterPro"/>
</dbReference>
<dbReference type="GO" id="GO:0003824">
    <property type="term" value="F:catalytic activity"/>
    <property type="evidence" value="ECO:0007669"/>
    <property type="project" value="InterPro"/>
</dbReference>
<accession>A0A6V8HAK8</accession>
<comment type="subcellular location">
    <subcellularLocation>
        <location evidence="1">Nucleus</location>
    </subcellularLocation>
</comment>
<evidence type="ECO:0000313" key="5">
    <source>
        <dbReference type="EMBL" id="GAM38460.1"/>
    </source>
</evidence>
<dbReference type="EMBL" id="DF933829">
    <property type="protein sequence ID" value="GAM38460.1"/>
    <property type="molecule type" value="Genomic_DNA"/>
</dbReference>
<proteinExistence type="predicted"/>
<dbReference type="GO" id="GO:0005634">
    <property type="term" value="C:nucleus"/>
    <property type="evidence" value="ECO:0007669"/>
    <property type="project" value="UniProtKB-SubCell"/>
</dbReference>
<organism evidence="5 6">
    <name type="scientific">Talaromyces pinophilus</name>
    <name type="common">Penicillium pinophilum</name>
    <dbReference type="NCBI Taxonomy" id="128442"/>
    <lineage>
        <taxon>Eukaryota</taxon>
        <taxon>Fungi</taxon>
        <taxon>Dikarya</taxon>
        <taxon>Ascomycota</taxon>
        <taxon>Pezizomycotina</taxon>
        <taxon>Eurotiomycetes</taxon>
        <taxon>Eurotiomycetidae</taxon>
        <taxon>Eurotiales</taxon>
        <taxon>Trichocomaceae</taxon>
        <taxon>Talaromyces</taxon>
        <taxon>Talaromyces sect. Talaromyces</taxon>
    </lineage>
</organism>
<dbReference type="InterPro" id="IPR003265">
    <property type="entry name" value="HhH-GPD_domain"/>
</dbReference>
<sequence>MPNRNVTTIKRTAKTSSYFVRSRGNNRKSGDGDLSKTWAQVKRRNSKSDEKKVIPICASGKELLSAIDDAGSSSCQDVSVLVQTQTCDLVLTAQTELQNRTARAESEDYEDHEHAVITSSTSDTQALAEQLLLQPIDAAEIAQRGDTDDDDNTNPEAEIPSQIPPQNPEDQPQKRPRSSSPRKQPKLSPYFPKPLPLIETSCLPFPPISAPTFGLIQEQLSLSPFRLLIATIFLNRTRGPVAIPVLFKLFELYPTIEDMARATHDDIVSIIRGLGFQNQRATKFIALAQKWLESPPERGKRYRKLNYPLKRDGADVAPDEVVPDEADYEVDGQKCDTRVAWEIAHLPGVGAYAIDSWRIFCRDHLRFGPSPSTTSDDSYYEPEWKRVLPQDKELRAYLSWKWLQEGWVWNCENGSRTNADAEMMKRAEKGGVAFEGGDGHLVVMNIQAPSSGVHGLQDIKKAGFSLDCS</sequence>
<dbReference type="PANTHER" id="PTHR15074:SF0">
    <property type="entry name" value="METHYL-CPG-BINDING DOMAIN PROTEIN 4-LIKE PROTEIN"/>
    <property type="match status" value="1"/>
</dbReference>
<dbReference type="Pfam" id="PF00730">
    <property type="entry name" value="HhH-GPD"/>
    <property type="match status" value="1"/>
</dbReference>
<dbReference type="Gene3D" id="1.10.340.30">
    <property type="entry name" value="Hypothetical protein, domain 2"/>
    <property type="match status" value="1"/>
</dbReference>
<keyword evidence="2" id="KW-0539">Nucleus</keyword>
<feature type="domain" description="HhH-GPD" evidence="4">
    <location>
        <begin position="229"/>
        <end position="306"/>
    </location>
</feature>
<dbReference type="SUPFAM" id="SSF48150">
    <property type="entry name" value="DNA-glycosylase"/>
    <property type="match status" value="1"/>
</dbReference>
<dbReference type="PANTHER" id="PTHR15074">
    <property type="entry name" value="METHYL-CPG-BINDING PROTEIN"/>
    <property type="match status" value="1"/>
</dbReference>
<dbReference type="InterPro" id="IPR045138">
    <property type="entry name" value="MeCP2/MBD4"/>
</dbReference>
<evidence type="ECO:0000256" key="1">
    <source>
        <dbReference type="ARBA" id="ARBA00004123"/>
    </source>
</evidence>
<comment type="caution">
    <text evidence="5">The sequence shown here is derived from an EMBL/GenBank/DDBJ whole genome shotgun (WGS) entry which is preliminary data.</text>
</comment>
<dbReference type="InterPro" id="IPR011257">
    <property type="entry name" value="DNA_glycosylase"/>
</dbReference>
<protein>
    <submittedName>
        <fullName evidence="5">Pre-mRNA splicing factor</fullName>
    </submittedName>
</protein>
<evidence type="ECO:0000313" key="6">
    <source>
        <dbReference type="Proteomes" id="UP000053095"/>
    </source>
</evidence>
<dbReference type="GO" id="GO:0006285">
    <property type="term" value="P:base-excision repair, AP site formation"/>
    <property type="evidence" value="ECO:0007669"/>
    <property type="project" value="UniProtKB-ARBA"/>
</dbReference>